<gene>
    <name evidence="1" type="ORF">GCM10010383_69740</name>
</gene>
<name>A0ABQ2XQI3_9ACTN</name>
<dbReference type="Proteomes" id="UP000617743">
    <property type="component" value="Unassembled WGS sequence"/>
</dbReference>
<evidence type="ECO:0000313" key="1">
    <source>
        <dbReference type="EMBL" id="GGX29183.1"/>
    </source>
</evidence>
<protein>
    <submittedName>
        <fullName evidence="1">Uncharacterized protein</fullName>
    </submittedName>
</protein>
<organism evidence="1 2">
    <name type="scientific">Streptomyces lomondensis</name>
    <dbReference type="NCBI Taxonomy" id="68229"/>
    <lineage>
        <taxon>Bacteria</taxon>
        <taxon>Bacillati</taxon>
        <taxon>Actinomycetota</taxon>
        <taxon>Actinomycetes</taxon>
        <taxon>Kitasatosporales</taxon>
        <taxon>Streptomycetaceae</taxon>
        <taxon>Streptomyces</taxon>
    </lineage>
</organism>
<accession>A0ABQ2XQI3</accession>
<dbReference type="EMBL" id="BMWC01000014">
    <property type="protein sequence ID" value="GGX29183.1"/>
    <property type="molecule type" value="Genomic_DNA"/>
</dbReference>
<keyword evidence="2" id="KW-1185">Reference proteome</keyword>
<proteinExistence type="predicted"/>
<comment type="caution">
    <text evidence="1">The sequence shown here is derived from an EMBL/GenBank/DDBJ whole genome shotgun (WGS) entry which is preliminary data.</text>
</comment>
<reference evidence="2" key="1">
    <citation type="journal article" date="2019" name="Int. J. Syst. Evol. Microbiol.">
        <title>The Global Catalogue of Microorganisms (GCM) 10K type strain sequencing project: providing services to taxonomists for standard genome sequencing and annotation.</title>
        <authorList>
            <consortium name="The Broad Institute Genomics Platform"/>
            <consortium name="The Broad Institute Genome Sequencing Center for Infectious Disease"/>
            <person name="Wu L."/>
            <person name="Ma J."/>
        </authorList>
    </citation>
    <scope>NUCLEOTIDE SEQUENCE [LARGE SCALE GENOMIC DNA]</scope>
    <source>
        <strain evidence="2">JCM 4866</strain>
    </source>
</reference>
<sequence>MTKLPAESGSCGAGVREALPQRVTAHAVLAQALSGISGSVGGELPADIDAVEVTGPQGESWAA</sequence>
<evidence type="ECO:0000313" key="2">
    <source>
        <dbReference type="Proteomes" id="UP000617743"/>
    </source>
</evidence>